<evidence type="ECO:0000313" key="7">
    <source>
        <dbReference type="Proteomes" id="UP000449209"/>
    </source>
</evidence>
<dbReference type="SUPFAM" id="SSF53850">
    <property type="entry name" value="Periplasmic binding protein-like II"/>
    <property type="match status" value="1"/>
</dbReference>
<dbReference type="FunFam" id="1.10.10.10:FF:000001">
    <property type="entry name" value="LysR family transcriptional regulator"/>
    <property type="match status" value="1"/>
</dbReference>
<dbReference type="AlphaFoldDB" id="A0A6N9I3C6"/>
<dbReference type="InterPro" id="IPR036388">
    <property type="entry name" value="WH-like_DNA-bd_sf"/>
</dbReference>
<evidence type="ECO:0000256" key="3">
    <source>
        <dbReference type="ARBA" id="ARBA00023125"/>
    </source>
</evidence>
<feature type="domain" description="HTH lysR-type" evidence="5">
    <location>
        <begin position="1"/>
        <end position="58"/>
    </location>
</feature>
<evidence type="ECO:0000313" key="6">
    <source>
        <dbReference type="EMBL" id="MYV17491.1"/>
    </source>
</evidence>
<dbReference type="InterPro" id="IPR005119">
    <property type="entry name" value="LysR_subst-bd"/>
</dbReference>
<keyword evidence="2" id="KW-0805">Transcription regulation</keyword>
<proteinExistence type="inferred from homology"/>
<evidence type="ECO:0000256" key="4">
    <source>
        <dbReference type="ARBA" id="ARBA00023163"/>
    </source>
</evidence>
<dbReference type="PROSITE" id="PS50931">
    <property type="entry name" value="HTH_LYSR"/>
    <property type="match status" value="1"/>
</dbReference>
<dbReference type="InterPro" id="IPR050950">
    <property type="entry name" value="HTH-type_LysR_regulators"/>
</dbReference>
<dbReference type="PANTHER" id="PTHR30419:SF28">
    <property type="entry name" value="HTH-TYPE TRANSCRIPTIONAL REGULATOR BSDA"/>
    <property type="match status" value="1"/>
</dbReference>
<reference evidence="6 7" key="1">
    <citation type="journal article" date="2019" name="Appl. Environ. Microbiol.">
        <title>Genetic determinants of hydroxycinnamic acid metabolism in heterofermentative lactobacilli.</title>
        <authorList>
            <person name="Gaur G."/>
            <person name="Oh J.H."/>
            <person name="Filannino P."/>
            <person name="Gobbetti M."/>
            <person name="van Pijkeren J.P."/>
            <person name="Ganzle M.G."/>
        </authorList>
    </citation>
    <scope>NUCLEOTIDE SEQUENCE [LARGE SCALE GENOMIC DNA]</scope>
    <source>
        <strain evidence="6 7">C5</strain>
    </source>
</reference>
<dbReference type="GO" id="GO:0003677">
    <property type="term" value="F:DNA binding"/>
    <property type="evidence" value="ECO:0007669"/>
    <property type="project" value="UniProtKB-KW"/>
</dbReference>
<accession>A0A6N9I3C6</accession>
<evidence type="ECO:0000256" key="2">
    <source>
        <dbReference type="ARBA" id="ARBA00023015"/>
    </source>
</evidence>
<name>A0A6N9I3C6_9LACO</name>
<keyword evidence="3" id="KW-0238">DNA-binding</keyword>
<dbReference type="PRINTS" id="PR00039">
    <property type="entry name" value="HTHLYSR"/>
</dbReference>
<keyword evidence="4" id="KW-0804">Transcription</keyword>
<dbReference type="Gene3D" id="3.40.190.290">
    <property type="match status" value="1"/>
</dbReference>
<protein>
    <submittedName>
        <fullName evidence="6">LysR family transcriptional regulator</fullName>
    </submittedName>
</protein>
<evidence type="ECO:0000259" key="5">
    <source>
        <dbReference type="PROSITE" id="PS50931"/>
    </source>
</evidence>
<dbReference type="Gene3D" id="1.10.10.10">
    <property type="entry name" value="Winged helix-like DNA-binding domain superfamily/Winged helix DNA-binding domain"/>
    <property type="match status" value="1"/>
</dbReference>
<dbReference type="InterPro" id="IPR036390">
    <property type="entry name" value="WH_DNA-bd_sf"/>
</dbReference>
<dbReference type="EMBL" id="WEZQ01000014">
    <property type="protein sequence ID" value="MYV17491.1"/>
    <property type="molecule type" value="Genomic_DNA"/>
</dbReference>
<comment type="similarity">
    <text evidence="1">Belongs to the LysR transcriptional regulatory family.</text>
</comment>
<dbReference type="Proteomes" id="UP000449209">
    <property type="component" value="Unassembled WGS sequence"/>
</dbReference>
<gene>
    <name evidence="6" type="ORF">GB993_08235</name>
</gene>
<dbReference type="Pfam" id="PF00126">
    <property type="entry name" value="HTH_1"/>
    <property type="match status" value="1"/>
</dbReference>
<dbReference type="GO" id="GO:0005829">
    <property type="term" value="C:cytosol"/>
    <property type="evidence" value="ECO:0007669"/>
    <property type="project" value="TreeGrafter"/>
</dbReference>
<comment type="caution">
    <text evidence="6">The sequence shown here is derived from an EMBL/GenBank/DDBJ whole genome shotgun (WGS) entry which is preliminary data.</text>
</comment>
<dbReference type="Pfam" id="PF03466">
    <property type="entry name" value="LysR_substrate"/>
    <property type="match status" value="1"/>
</dbReference>
<dbReference type="InterPro" id="IPR000847">
    <property type="entry name" value="LysR_HTH_N"/>
</dbReference>
<evidence type="ECO:0000256" key="1">
    <source>
        <dbReference type="ARBA" id="ARBA00009437"/>
    </source>
</evidence>
<sequence length="306" mass="34523">MNLRHLVFFQELAKTQHMALAAEHLGISQPSLSYAINGLEKELRVPLFEHEGRNIKLTRFGKSYLTYVNAGLAKLTQGEELVQQLMDANTGHIELGFTYTLGQGLVPSVMSAFQKATNNTKISFALTQGNSFQLLKALRDDSLDLVLASRVQKLGDVDTSKEFLFTPLVKQEIVLAVPANHPLAHKKNVFVSDIAKYPLISYSKTSGLRPLIDKILERSGISPQIRYEVEEDYTVVSFVEHNFGIALVPNLPQLKQEHVKLLHLTDNYVAHQLYLVTKINQFMAPSVTRFRDFLIQYCAFDINGYE</sequence>
<dbReference type="OrthoDB" id="9803735at2"/>
<dbReference type="GO" id="GO:0003700">
    <property type="term" value="F:DNA-binding transcription factor activity"/>
    <property type="evidence" value="ECO:0007669"/>
    <property type="project" value="InterPro"/>
</dbReference>
<dbReference type="SUPFAM" id="SSF46785">
    <property type="entry name" value="Winged helix' DNA-binding domain"/>
    <property type="match status" value="1"/>
</dbReference>
<dbReference type="PANTHER" id="PTHR30419">
    <property type="entry name" value="HTH-TYPE TRANSCRIPTIONAL REGULATOR YBHD"/>
    <property type="match status" value="1"/>
</dbReference>
<dbReference type="RefSeq" id="WP_161003875.1">
    <property type="nucleotide sequence ID" value="NZ_WEZQ01000014.1"/>
</dbReference>
<organism evidence="6 7">
    <name type="scientific">Furfurilactobacillus milii</name>
    <dbReference type="NCBI Taxonomy" id="2888272"/>
    <lineage>
        <taxon>Bacteria</taxon>
        <taxon>Bacillati</taxon>
        <taxon>Bacillota</taxon>
        <taxon>Bacilli</taxon>
        <taxon>Lactobacillales</taxon>
        <taxon>Lactobacillaceae</taxon>
        <taxon>Furfurilactobacillus</taxon>
    </lineage>
</organism>